<dbReference type="EMBL" id="BAAAOH010000001">
    <property type="protein sequence ID" value="GAA1978543.1"/>
    <property type="molecule type" value="Genomic_DNA"/>
</dbReference>
<feature type="compositionally biased region" description="Low complexity" evidence="2">
    <location>
        <begin position="194"/>
        <end position="210"/>
    </location>
</feature>
<keyword evidence="1" id="KW-0597">Phosphoprotein</keyword>
<dbReference type="SUPFAM" id="SSF49879">
    <property type="entry name" value="SMAD/FHA domain"/>
    <property type="match status" value="1"/>
</dbReference>
<feature type="compositionally biased region" description="Acidic residues" evidence="2">
    <location>
        <begin position="214"/>
        <end position="224"/>
    </location>
</feature>
<comment type="caution">
    <text evidence="4">The sequence shown here is derived from an EMBL/GenBank/DDBJ whole genome shotgun (WGS) entry which is preliminary data.</text>
</comment>
<dbReference type="Gene3D" id="2.60.200.20">
    <property type="match status" value="1"/>
</dbReference>
<dbReference type="PROSITE" id="PS50006">
    <property type="entry name" value="FHA_DOMAIN"/>
    <property type="match status" value="1"/>
</dbReference>
<organism evidence="4 5">
    <name type="scientific">Microbacterium pumilum</name>
    <dbReference type="NCBI Taxonomy" id="344165"/>
    <lineage>
        <taxon>Bacteria</taxon>
        <taxon>Bacillati</taxon>
        <taxon>Actinomycetota</taxon>
        <taxon>Actinomycetes</taxon>
        <taxon>Micrococcales</taxon>
        <taxon>Microbacteriaceae</taxon>
        <taxon>Microbacterium</taxon>
    </lineage>
</organism>
<accession>A0ABP5DDZ3</accession>
<feature type="domain" description="FHA" evidence="3">
    <location>
        <begin position="376"/>
        <end position="432"/>
    </location>
</feature>
<evidence type="ECO:0000313" key="5">
    <source>
        <dbReference type="Proteomes" id="UP001500326"/>
    </source>
</evidence>
<dbReference type="CDD" id="cd00060">
    <property type="entry name" value="FHA"/>
    <property type="match status" value="1"/>
</dbReference>
<evidence type="ECO:0000259" key="3">
    <source>
        <dbReference type="PROSITE" id="PS50006"/>
    </source>
</evidence>
<dbReference type="InterPro" id="IPR008984">
    <property type="entry name" value="SMAD_FHA_dom_sf"/>
</dbReference>
<evidence type="ECO:0000313" key="4">
    <source>
        <dbReference type="EMBL" id="GAA1978543.1"/>
    </source>
</evidence>
<dbReference type="InterPro" id="IPR000253">
    <property type="entry name" value="FHA_dom"/>
</dbReference>
<proteinExistence type="predicted"/>
<reference evidence="5" key="1">
    <citation type="journal article" date="2019" name="Int. J. Syst. Evol. Microbiol.">
        <title>The Global Catalogue of Microorganisms (GCM) 10K type strain sequencing project: providing services to taxonomists for standard genome sequencing and annotation.</title>
        <authorList>
            <consortium name="The Broad Institute Genomics Platform"/>
            <consortium name="The Broad Institute Genome Sequencing Center for Infectious Disease"/>
            <person name="Wu L."/>
            <person name="Ma J."/>
        </authorList>
    </citation>
    <scope>NUCLEOTIDE SEQUENCE [LARGE SCALE GENOMIC DNA]</scope>
    <source>
        <strain evidence="5">JCM 14902</strain>
    </source>
</reference>
<dbReference type="Proteomes" id="UP001500326">
    <property type="component" value="Unassembled WGS sequence"/>
</dbReference>
<evidence type="ECO:0000256" key="1">
    <source>
        <dbReference type="ARBA" id="ARBA00022553"/>
    </source>
</evidence>
<protein>
    <recommendedName>
        <fullName evidence="3">FHA domain-containing protein</fullName>
    </recommendedName>
</protein>
<dbReference type="Pfam" id="PF00498">
    <property type="entry name" value="FHA"/>
    <property type="match status" value="1"/>
</dbReference>
<dbReference type="RefSeq" id="WP_344059055.1">
    <property type="nucleotide sequence ID" value="NZ_BAAAOH010000001.1"/>
</dbReference>
<keyword evidence="5" id="KW-1185">Reference proteome</keyword>
<feature type="region of interest" description="Disordered" evidence="2">
    <location>
        <begin position="338"/>
        <end position="362"/>
    </location>
</feature>
<name>A0ABP5DDZ3_9MICO</name>
<feature type="compositionally biased region" description="Pro residues" evidence="2">
    <location>
        <begin position="350"/>
        <end position="359"/>
    </location>
</feature>
<sequence>MSARYSPGAIPVVVTARGIVVLAADTSPTLVSRIWAQVGAGRGLAAVLEALTGAYGTSLSAIPPFAVVLAEGDAVRLAVRGDISVDIEMSTASERVSGTGVTTWSERVLTDVTRVLVEAAKPTAPADLPISDGVVLAAVIEWSPRDRPITEPVERPSAERDLRPGAEPEATNEESESTGAAEPDLGDLTERADAAPARAAPAPAAASVPAAPAPEDEVVLDEADPPSQPIAAMPVPPSVSRTASELAPAPPSPALIDSAAVLSLADADTLLPAESTFTVRHDDEAPDVELAASLAPAPVGVDDELGRTVIRGDGSSLPTPVLGDHDGETISLAQAQALRAGGDPSAAAPPLAPPRPPAPGRLRLSTGQVVPLNRTVVLGRRPRSTRITGTDLPHLIAVESPQQDISRSHVELRVEGDSIIATDLNTTNGTLLLRSGSDPVRLHPGEPTVVVPGDILDLGDGITVAIEDVA</sequence>
<evidence type="ECO:0000256" key="2">
    <source>
        <dbReference type="SAM" id="MobiDB-lite"/>
    </source>
</evidence>
<feature type="region of interest" description="Disordered" evidence="2">
    <location>
        <begin position="147"/>
        <end position="246"/>
    </location>
</feature>
<feature type="compositionally biased region" description="Basic and acidic residues" evidence="2">
    <location>
        <begin position="147"/>
        <end position="166"/>
    </location>
</feature>
<feature type="compositionally biased region" description="Low complexity" evidence="2">
    <location>
        <begin position="339"/>
        <end position="349"/>
    </location>
</feature>
<gene>
    <name evidence="4" type="ORF">GCM10009777_09630</name>
</gene>